<feature type="region of interest" description="Disordered" evidence="1">
    <location>
        <begin position="205"/>
        <end position="242"/>
    </location>
</feature>
<keyword evidence="4" id="KW-1185">Reference proteome</keyword>
<feature type="transmembrane region" description="Helical" evidence="2">
    <location>
        <begin position="127"/>
        <end position="148"/>
    </location>
</feature>
<organism evidence="3 4">
    <name type="scientific">Rhizophagus irregularis (strain DAOM 197198w)</name>
    <name type="common">Glomus intraradices</name>
    <dbReference type="NCBI Taxonomy" id="1432141"/>
    <lineage>
        <taxon>Eukaryota</taxon>
        <taxon>Fungi</taxon>
        <taxon>Fungi incertae sedis</taxon>
        <taxon>Mucoromycota</taxon>
        <taxon>Glomeromycotina</taxon>
        <taxon>Glomeromycetes</taxon>
        <taxon>Glomerales</taxon>
        <taxon>Glomeraceae</taxon>
        <taxon>Rhizophagus</taxon>
    </lineage>
</organism>
<comment type="caution">
    <text evidence="3">The sequence shown here is derived from an EMBL/GenBank/DDBJ whole genome shotgun (WGS) entry which is preliminary data.</text>
</comment>
<dbReference type="PANTHER" id="PTHR34391">
    <property type="entry name" value="UPF0658 GOLGI APPARATUS MEMBRANE PROTEIN C1952.10C-RELATED"/>
    <property type="match status" value="1"/>
</dbReference>
<protein>
    <submittedName>
        <fullName evidence="3">Uncharacterized protein</fullName>
    </submittedName>
</protein>
<dbReference type="EMBL" id="JEMT01021440">
    <property type="protein sequence ID" value="EXX65546.1"/>
    <property type="molecule type" value="Genomic_DNA"/>
</dbReference>
<feature type="transmembrane region" description="Helical" evidence="2">
    <location>
        <begin position="86"/>
        <end position="106"/>
    </location>
</feature>
<evidence type="ECO:0000256" key="1">
    <source>
        <dbReference type="SAM" id="MobiDB-lite"/>
    </source>
</evidence>
<proteinExistence type="predicted"/>
<dbReference type="OrthoDB" id="2448307at2759"/>
<reference evidence="3 4" key="1">
    <citation type="submission" date="2014-02" db="EMBL/GenBank/DDBJ databases">
        <title>Single nucleus genome sequencing reveals high similarity among nuclei of an endomycorrhizal fungus.</title>
        <authorList>
            <person name="Lin K."/>
            <person name="Geurts R."/>
            <person name="Zhang Z."/>
            <person name="Limpens E."/>
            <person name="Saunders D.G."/>
            <person name="Mu D."/>
            <person name="Pang E."/>
            <person name="Cao H."/>
            <person name="Cha H."/>
            <person name="Lin T."/>
            <person name="Zhou Q."/>
            <person name="Shang Y."/>
            <person name="Li Y."/>
            <person name="Ivanov S."/>
            <person name="Sharma T."/>
            <person name="Velzen R.V."/>
            <person name="Ruijter N.D."/>
            <person name="Aanen D.K."/>
            <person name="Win J."/>
            <person name="Kamoun S."/>
            <person name="Bisseling T."/>
            <person name="Huang S."/>
        </authorList>
    </citation>
    <scope>NUCLEOTIDE SEQUENCE [LARGE SCALE GENOMIC DNA]</scope>
    <source>
        <strain evidence="4">DAOM197198w</strain>
    </source>
</reference>
<keyword evidence="2" id="KW-1133">Transmembrane helix</keyword>
<name>A0A015KZR4_RHIIW</name>
<evidence type="ECO:0000256" key="2">
    <source>
        <dbReference type="SAM" id="Phobius"/>
    </source>
</evidence>
<keyword evidence="2" id="KW-0812">Transmembrane</keyword>
<evidence type="ECO:0000313" key="4">
    <source>
        <dbReference type="Proteomes" id="UP000022910"/>
    </source>
</evidence>
<sequence length="242" mass="28046">MIGVKINVTKIESNCPNIQIDYTIKSYELPHIIALAIIAITLGALFFGKLSQQLDWDIYKKIGGDIEVRKRYKTILIFEMLLKIDLFFVILYGSITAPLVFYDFVTSYDQYNTGFKVFVFIRKEWKVGMIIFIIFWIFALLDFCYLTIDFGILMIKLGIYSWAILLCFLIICAILTFIYAIIVTRNFNKGLKKYLNKKKKTEQKESNILPDNDDNIKDVQDIEDGSGGNNNNNTKKLFTIDD</sequence>
<dbReference type="AlphaFoldDB" id="A0A015KZR4"/>
<accession>A0A015KZR4</accession>
<dbReference type="HOGENOM" id="CLU_062482_1_0_1"/>
<dbReference type="PANTHER" id="PTHR34391:SF2">
    <property type="entry name" value="TRP C-TERMINAL DOMAIN-CONTAINING PROTEIN"/>
    <property type="match status" value="1"/>
</dbReference>
<dbReference type="GO" id="GO:0005794">
    <property type="term" value="C:Golgi apparatus"/>
    <property type="evidence" value="ECO:0007669"/>
    <property type="project" value="TreeGrafter"/>
</dbReference>
<feature type="transmembrane region" description="Helical" evidence="2">
    <location>
        <begin position="29"/>
        <end position="47"/>
    </location>
</feature>
<evidence type="ECO:0000313" key="3">
    <source>
        <dbReference type="EMBL" id="EXX65546.1"/>
    </source>
</evidence>
<keyword evidence="2" id="KW-0472">Membrane</keyword>
<dbReference type="InterPro" id="IPR040410">
    <property type="entry name" value="UPF0658_Golgi"/>
</dbReference>
<gene>
    <name evidence="3" type="ORF">RirG_132150</name>
</gene>
<dbReference type="Proteomes" id="UP000022910">
    <property type="component" value="Unassembled WGS sequence"/>
</dbReference>
<feature type="transmembrane region" description="Helical" evidence="2">
    <location>
        <begin position="160"/>
        <end position="183"/>
    </location>
</feature>